<proteinExistence type="predicted"/>
<dbReference type="Gene3D" id="3.40.50.1820">
    <property type="entry name" value="alpha/beta hydrolase"/>
    <property type="match status" value="1"/>
</dbReference>
<dbReference type="PANTHER" id="PTHR23024:SF641">
    <property type="entry name" value="OS06G0214850 PROTEIN"/>
    <property type="match status" value="1"/>
</dbReference>
<dbReference type="InParanoid" id="A0A1B6QID5"/>
<accession>A0A1B6QID5</accession>
<evidence type="ECO:0000313" key="3">
    <source>
        <dbReference type="EMBL" id="KXG37676.2"/>
    </source>
</evidence>
<sequence>MSFSSTFAALTGGEDFRCPAWAALRWAVTLGDGEDPWRLEHVVLSRVFLVGCGVGAKHRAQHGRASLRRRRALRRRHHPQACLGAPLPHGSKAVGGEMAFGPEIRPFMDRTWGFVVSETVGLDDPHMNPFVDDAACKTSAEIPCDRVLVCVAENDFLLKERALWYHREIKASGYAGEVELFKASGCIGGTTHRGSTTRRAPGGTRRWHWRRPASTACAPISPPHASATSSPIRRPASPTPSSSTCARTVPN</sequence>
<dbReference type="Pfam" id="PF07859">
    <property type="entry name" value="Abhydrolase_3"/>
    <property type="match status" value="1"/>
</dbReference>
<dbReference type="InterPro" id="IPR029058">
    <property type="entry name" value="AB_hydrolase_fold"/>
</dbReference>
<feature type="domain" description="Alpha/beta hydrolase fold-3" evidence="2">
    <location>
        <begin position="20"/>
        <end position="181"/>
    </location>
</feature>
<feature type="region of interest" description="Disordered" evidence="1">
    <location>
        <begin position="191"/>
        <end position="251"/>
    </location>
</feature>
<feature type="compositionally biased region" description="Low complexity" evidence="1">
    <location>
        <begin position="225"/>
        <end position="251"/>
    </location>
</feature>
<dbReference type="PANTHER" id="PTHR23024">
    <property type="entry name" value="ARYLACETAMIDE DEACETYLASE"/>
    <property type="match status" value="1"/>
</dbReference>
<dbReference type="AlphaFoldDB" id="A0A1B6QID5"/>
<evidence type="ECO:0000313" key="4">
    <source>
        <dbReference type="Proteomes" id="UP000000768"/>
    </source>
</evidence>
<evidence type="ECO:0000259" key="2">
    <source>
        <dbReference type="Pfam" id="PF07859"/>
    </source>
</evidence>
<reference evidence="4" key="2">
    <citation type="journal article" date="2018" name="Plant J.">
        <title>The Sorghum bicolor reference genome: improved assembly, gene annotations, a transcriptome atlas, and signatures of genome organization.</title>
        <authorList>
            <person name="McCormick R.F."/>
            <person name="Truong S.K."/>
            <person name="Sreedasyam A."/>
            <person name="Jenkins J."/>
            <person name="Shu S."/>
            <person name="Sims D."/>
            <person name="Kennedy M."/>
            <person name="Amirebrahimi M."/>
            <person name="Weers B.D."/>
            <person name="McKinley B."/>
            <person name="Mattison A."/>
            <person name="Morishige D.T."/>
            <person name="Grimwood J."/>
            <person name="Schmutz J."/>
            <person name="Mullet J.E."/>
        </authorList>
    </citation>
    <scope>NUCLEOTIDE SEQUENCE [LARGE SCALE GENOMIC DNA]</scope>
    <source>
        <strain evidence="4">cv. BTx623</strain>
    </source>
</reference>
<dbReference type="InterPro" id="IPR013094">
    <property type="entry name" value="AB_hydrolase_3"/>
</dbReference>
<keyword evidence="4" id="KW-1185">Reference proteome</keyword>
<dbReference type="EMBL" id="CM000760">
    <property type="protein sequence ID" value="KXG37676.2"/>
    <property type="molecule type" value="Genomic_DNA"/>
</dbReference>
<dbReference type="InterPro" id="IPR050466">
    <property type="entry name" value="Carboxylest/Gibb_receptor"/>
</dbReference>
<dbReference type="GO" id="GO:0016787">
    <property type="term" value="F:hydrolase activity"/>
    <property type="evidence" value="ECO:0007669"/>
    <property type="project" value="InterPro"/>
</dbReference>
<gene>
    <name evidence="3" type="ORF">SORBI_3001G107550</name>
</gene>
<name>A0A1B6QID5_SORBI</name>
<protein>
    <recommendedName>
        <fullName evidence="2">Alpha/beta hydrolase fold-3 domain-containing protein</fullName>
    </recommendedName>
</protein>
<evidence type="ECO:0000256" key="1">
    <source>
        <dbReference type="SAM" id="MobiDB-lite"/>
    </source>
</evidence>
<dbReference type="Gramene" id="KXG37676">
    <property type="protein sequence ID" value="KXG37676"/>
    <property type="gene ID" value="SORBI_3001G107550"/>
</dbReference>
<organism evidence="3 4">
    <name type="scientific">Sorghum bicolor</name>
    <name type="common">Sorghum</name>
    <name type="synonym">Sorghum vulgare</name>
    <dbReference type="NCBI Taxonomy" id="4558"/>
    <lineage>
        <taxon>Eukaryota</taxon>
        <taxon>Viridiplantae</taxon>
        <taxon>Streptophyta</taxon>
        <taxon>Embryophyta</taxon>
        <taxon>Tracheophyta</taxon>
        <taxon>Spermatophyta</taxon>
        <taxon>Magnoliopsida</taxon>
        <taxon>Liliopsida</taxon>
        <taxon>Poales</taxon>
        <taxon>Poaceae</taxon>
        <taxon>PACMAD clade</taxon>
        <taxon>Panicoideae</taxon>
        <taxon>Andropogonodae</taxon>
        <taxon>Andropogoneae</taxon>
        <taxon>Sorghinae</taxon>
        <taxon>Sorghum</taxon>
    </lineage>
</organism>
<dbReference type="Proteomes" id="UP000000768">
    <property type="component" value="Chromosome 1"/>
</dbReference>
<dbReference type="STRING" id="4558.A0A1B6QID5"/>
<reference evidence="3 4" key="1">
    <citation type="journal article" date="2009" name="Nature">
        <title>The Sorghum bicolor genome and the diversification of grasses.</title>
        <authorList>
            <person name="Paterson A.H."/>
            <person name="Bowers J.E."/>
            <person name="Bruggmann R."/>
            <person name="Dubchak I."/>
            <person name="Grimwood J."/>
            <person name="Gundlach H."/>
            <person name="Haberer G."/>
            <person name="Hellsten U."/>
            <person name="Mitros T."/>
            <person name="Poliakov A."/>
            <person name="Schmutz J."/>
            <person name="Spannagl M."/>
            <person name="Tang H."/>
            <person name="Wang X."/>
            <person name="Wicker T."/>
            <person name="Bharti A.K."/>
            <person name="Chapman J."/>
            <person name="Feltus F.A."/>
            <person name="Gowik U."/>
            <person name="Grigoriev I.V."/>
            <person name="Lyons E."/>
            <person name="Maher C.A."/>
            <person name="Martis M."/>
            <person name="Narechania A."/>
            <person name="Otillar R.P."/>
            <person name="Penning B.W."/>
            <person name="Salamov A.A."/>
            <person name="Wang Y."/>
            <person name="Zhang L."/>
            <person name="Carpita N.C."/>
            <person name="Freeling M."/>
            <person name="Gingle A.R."/>
            <person name="Hash C.T."/>
            <person name="Keller B."/>
            <person name="Klein P."/>
            <person name="Kresovich S."/>
            <person name="McCann M.C."/>
            <person name="Ming R."/>
            <person name="Peterson D.G."/>
            <person name="Mehboob-ur-Rahman"/>
            <person name="Ware D."/>
            <person name="Westhoff P."/>
            <person name="Mayer K.F."/>
            <person name="Messing J."/>
            <person name="Rokhsar D.S."/>
        </authorList>
    </citation>
    <scope>NUCLEOTIDE SEQUENCE [LARGE SCALE GENOMIC DNA]</scope>
    <source>
        <strain evidence="4">cv. BTx623</strain>
    </source>
</reference>